<accession>A0ACC0XK21</accession>
<proteinExistence type="predicted"/>
<dbReference type="EMBL" id="CM047747">
    <property type="protein sequence ID" value="KAJ0018753.1"/>
    <property type="molecule type" value="Genomic_DNA"/>
</dbReference>
<keyword evidence="2" id="KW-1185">Reference proteome</keyword>
<protein>
    <submittedName>
        <fullName evidence="1">Uncharacterized protein</fullName>
    </submittedName>
</protein>
<evidence type="ECO:0000313" key="1">
    <source>
        <dbReference type="EMBL" id="KAJ0018753.1"/>
    </source>
</evidence>
<dbReference type="Proteomes" id="UP001163603">
    <property type="component" value="Chromosome 12"/>
</dbReference>
<organism evidence="1 2">
    <name type="scientific">Pistacia integerrima</name>
    <dbReference type="NCBI Taxonomy" id="434235"/>
    <lineage>
        <taxon>Eukaryota</taxon>
        <taxon>Viridiplantae</taxon>
        <taxon>Streptophyta</taxon>
        <taxon>Embryophyta</taxon>
        <taxon>Tracheophyta</taxon>
        <taxon>Spermatophyta</taxon>
        <taxon>Magnoliopsida</taxon>
        <taxon>eudicotyledons</taxon>
        <taxon>Gunneridae</taxon>
        <taxon>Pentapetalae</taxon>
        <taxon>rosids</taxon>
        <taxon>malvids</taxon>
        <taxon>Sapindales</taxon>
        <taxon>Anacardiaceae</taxon>
        <taxon>Pistacia</taxon>
    </lineage>
</organism>
<gene>
    <name evidence="1" type="ORF">Pint_10244</name>
</gene>
<comment type="caution">
    <text evidence="1">The sequence shown here is derived from an EMBL/GenBank/DDBJ whole genome shotgun (WGS) entry which is preliminary data.</text>
</comment>
<evidence type="ECO:0000313" key="2">
    <source>
        <dbReference type="Proteomes" id="UP001163603"/>
    </source>
</evidence>
<sequence length="196" mass="21728">MCYGVTSQKKADVYNFGVVALEIVCGRSNASYRAQSGCVCLLDWTFNLQQKGNLMEILDPKLEYKFDKEEAERMVKVALLCYNASPTLSLTMSKVVSMLVLQTIIQEVILDPSIYGSDFQLQQLNQNSRGNSTTPNFSSDKTCVGLSITSVHDLYSINSECTRNLISTEDLCPLNPKTIYLNPSGSSFVLHNGSRV</sequence>
<reference evidence="2" key="1">
    <citation type="journal article" date="2023" name="G3 (Bethesda)">
        <title>Genome assembly and association tests identify interacting loci associated with vigor, precocity, and sex in interspecific pistachio rootstocks.</title>
        <authorList>
            <person name="Palmer W."/>
            <person name="Jacygrad E."/>
            <person name="Sagayaradj S."/>
            <person name="Cavanaugh K."/>
            <person name="Han R."/>
            <person name="Bertier L."/>
            <person name="Beede B."/>
            <person name="Kafkas S."/>
            <person name="Golino D."/>
            <person name="Preece J."/>
            <person name="Michelmore R."/>
        </authorList>
    </citation>
    <scope>NUCLEOTIDE SEQUENCE [LARGE SCALE GENOMIC DNA]</scope>
</reference>
<name>A0ACC0XK21_9ROSI</name>